<gene>
    <name evidence="3" type="ORF">QR680_009188</name>
</gene>
<name>A0AA39IL64_9BILA</name>
<evidence type="ECO:0000256" key="2">
    <source>
        <dbReference type="SAM" id="Phobius"/>
    </source>
</evidence>
<reference evidence="3" key="1">
    <citation type="submission" date="2023-06" db="EMBL/GenBank/DDBJ databases">
        <title>Genomic analysis of the entomopathogenic nematode Steinernema hermaphroditum.</title>
        <authorList>
            <person name="Schwarz E.M."/>
            <person name="Heppert J.K."/>
            <person name="Baniya A."/>
            <person name="Schwartz H.T."/>
            <person name="Tan C.-H."/>
            <person name="Antoshechkin I."/>
            <person name="Sternberg P.W."/>
            <person name="Goodrich-Blair H."/>
            <person name="Dillman A.R."/>
        </authorList>
    </citation>
    <scope>NUCLEOTIDE SEQUENCE</scope>
    <source>
        <strain evidence="3">PS9179</strain>
        <tissue evidence="3">Whole animal</tissue>
    </source>
</reference>
<keyword evidence="4" id="KW-1185">Reference proteome</keyword>
<keyword evidence="2" id="KW-1133">Transmembrane helix</keyword>
<evidence type="ECO:0000313" key="3">
    <source>
        <dbReference type="EMBL" id="KAK0425414.1"/>
    </source>
</evidence>
<feature type="compositionally biased region" description="Low complexity" evidence="1">
    <location>
        <begin position="1"/>
        <end position="15"/>
    </location>
</feature>
<evidence type="ECO:0000256" key="1">
    <source>
        <dbReference type="SAM" id="MobiDB-lite"/>
    </source>
</evidence>
<dbReference type="Proteomes" id="UP001175271">
    <property type="component" value="Unassembled WGS sequence"/>
</dbReference>
<proteinExistence type="predicted"/>
<feature type="compositionally biased region" description="Basic and acidic residues" evidence="1">
    <location>
        <begin position="48"/>
        <end position="62"/>
    </location>
</feature>
<accession>A0AA39IL64</accession>
<dbReference type="AlphaFoldDB" id="A0AA39IL64"/>
<feature type="transmembrane region" description="Helical" evidence="2">
    <location>
        <begin position="169"/>
        <end position="199"/>
    </location>
</feature>
<comment type="caution">
    <text evidence="3">The sequence shown here is derived from an EMBL/GenBank/DDBJ whole genome shotgun (WGS) entry which is preliminary data.</text>
</comment>
<protein>
    <submittedName>
        <fullName evidence="3">Uncharacterized protein</fullName>
    </submittedName>
</protein>
<keyword evidence="2" id="KW-0472">Membrane</keyword>
<organism evidence="3 4">
    <name type="scientific">Steinernema hermaphroditum</name>
    <dbReference type="NCBI Taxonomy" id="289476"/>
    <lineage>
        <taxon>Eukaryota</taxon>
        <taxon>Metazoa</taxon>
        <taxon>Ecdysozoa</taxon>
        <taxon>Nematoda</taxon>
        <taxon>Chromadorea</taxon>
        <taxon>Rhabditida</taxon>
        <taxon>Tylenchina</taxon>
        <taxon>Panagrolaimomorpha</taxon>
        <taxon>Strongyloidoidea</taxon>
        <taxon>Steinernematidae</taxon>
        <taxon>Steinernema</taxon>
    </lineage>
</organism>
<feature type="region of interest" description="Disordered" evidence="1">
    <location>
        <begin position="1"/>
        <end position="67"/>
    </location>
</feature>
<evidence type="ECO:0000313" key="4">
    <source>
        <dbReference type="Proteomes" id="UP001175271"/>
    </source>
</evidence>
<keyword evidence="2" id="KW-0812">Transmembrane</keyword>
<dbReference type="EMBL" id="JAUCMV010000001">
    <property type="protein sequence ID" value="KAK0425414.1"/>
    <property type="molecule type" value="Genomic_DNA"/>
</dbReference>
<sequence>MTARTQETTQDRTQTYADKTQTVEAPRKKLGTETTNSSEGDGTPIETTSEKLRTASKTHDGGSKTSEFPLTTITGRIHCRHGSFPRHIVGLRSSDFPVSRDSRSTTACLETLSLQMATRASVASALAVLCFATSVLAQPKTTRVKRWLGFGGYNGYDIGYAYGWQIGEIIALVCGIVAFLLCICCPCICFLGIWFAGWFGIREKRRRPRESVHLTSQAVPLPATAAPTIIQQNPPPTHFSYNGGPPPRAHGEPVSRGQYVYAQDRYYERRHSPSREKYYR</sequence>